<protein>
    <recommendedName>
        <fullName evidence="4">PCI domain-containing protein</fullName>
    </recommendedName>
</protein>
<dbReference type="PANTHER" id="PTHR15350">
    <property type="entry name" value="COP9 SIGNALOSOME COMPLEX SUBUNIT 7/DENDRITIC CELL PROTEIN GA17"/>
    <property type="match status" value="1"/>
</dbReference>
<dbReference type="SMART" id="SM00088">
    <property type="entry name" value="PINT"/>
    <property type="match status" value="1"/>
</dbReference>
<dbReference type="InterPro" id="IPR000717">
    <property type="entry name" value="PCI_dom"/>
</dbReference>
<feature type="compositionally biased region" description="Basic and acidic residues" evidence="3">
    <location>
        <begin position="248"/>
        <end position="291"/>
    </location>
</feature>
<feature type="region of interest" description="Disordered" evidence="3">
    <location>
        <begin position="242"/>
        <end position="306"/>
    </location>
</feature>
<dbReference type="Pfam" id="PF22061">
    <property type="entry name" value="CSN7_HB_subdom"/>
    <property type="match status" value="1"/>
</dbReference>
<evidence type="ECO:0000313" key="5">
    <source>
        <dbReference type="EMBL" id="KZT09073.1"/>
    </source>
</evidence>
<dbReference type="GeneID" id="63831315"/>
<dbReference type="PANTHER" id="PTHR15350:SF5">
    <property type="entry name" value="COP9 SIGNALOSOME COMPLEX SUBUNIT 7"/>
    <property type="match status" value="1"/>
</dbReference>
<dbReference type="Pfam" id="PF01399">
    <property type="entry name" value="PCI"/>
    <property type="match status" value="1"/>
</dbReference>
<reference evidence="5 6" key="1">
    <citation type="journal article" date="2016" name="Mol. Biol. Evol.">
        <title>Comparative Genomics of Early-Diverging Mushroom-Forming Fungi Provides Insights into the Origins of Lignocellulose Decay Capabilities.</title>
        <authorList>
            <person name="Nagy L.G."/>
            <person name="Riley R."/>
            <person name="Tritt A."/>
            <person name="Adam C."/>
            <person name="Daum C."/>
            <person name="Floudas D."/>
            <person name="Sun H."/>
            <person name="Yadav J.S."/>
            <person name="Pangilinan J."/>
            <person name="Larsson K.H."/>
            <person name="Matsuura K."/>
            <person name="Barry K."/>
            <person name="Labutti K."/>
            <person name="Kuo R."/>
            <person name="Ohm R.A."/>
            <person name="Bhattacharya S.S."/>
            <person name="Shirouzu T."/>
            <person name="Yoshinaga Y."/>
            <person name="Martin F.M."/>
            <person name="Grigoriev I.V."/>
            <person name="Hibbett D.S."/>
        </authorList>
    </citation>
    <scope>NUCLEOTIDE SEQUENCE [LARGE SCALE GENOMIC DNA]</scope>
    <source>
        <strain evidence="5 6">93-53</strain>
    </source>
</reference>
<name>A0A165FJN4_9APHY</name>
<dbReference type="RefSeq" id="XP_040766813.1">
    <property type="nucleotide sequence ID" value="XM_040914288.1"/>
</dbReference>
<accession>A0A165FJN4</accession>
<evidence type="ECO:0000313" key="6">
    <source>
        <dbReference type="Proteomes" id="UP000076871"/>
    </source>
</evidence>
<proteinExistence type="inferred from homology"/>
<dbReference type="InParanoid" id="A0A165FJN4"/>
<sequence>MELGTNLTAKLEPFLLMSKSAKGAAAAKLIQDATSAPGVYVFAELLEMPNIQELATSEQHSQHHSLLQLFAYKTYQDYLQYKDSLPALNVAQITKLKHLTLVSCAMDSRILPYSQLLETLHMPNIRELEDLIIDAIYLDIIRGKLDQKEQQFDVEYTVGRDVEPGKIEKLLASLQSWASTTSDVLAALDKKLNELASDAVTAKTKKEAYDQVYETTLKAVLEKQKEIKASIRAAAYPGRTGLTAAGIAERDRERERDRQRELEKQKEQERAKAQAEGKEPGGSQDKDKDSMDVDEPAENSKGKNKK</sequence>
<dbReference type="EMBL" id="KV427613">
    <property type="protein sequence ID" value="KZT09073.1"/>
    <property type="molecule type" value="Genomic_DNA"/>
</dbReference>
<dbReference type="AlphaFoldDB" id="A0A165FJN4"/>
<dbReference type="InterPro" id="IPR045237">
    <property type="entry name" value="COPS7/eIF3m"/>
</dbReference>
<comment type="similarity">
    <text evidence="1">Belongs to the CSN7/EIF3M family. CSN7 subfamily.</text>
</comment>
<gene>
    <name evidence="5" type="ORF">LAESUDRAFT_811135</name>
</gene>
<keyword evidence="2" id="KW-0736">Signalosome</keyword>
<evidence type="ECO:0000256" key="2">
    <source>
        <dbReference type="ARBA" id="ARBA00022790"/>
    </source>
</evidence>
<dbReference type="OrthoDB" id="10265275at2759"/>
<dbReference type="Proteomes" id="UP000076871">
    <property type="component" value="Unassembled WGS sequence"/>
</dbReference>
<organism evidence="5 6">
    <name type="scientific">Laetiporus sulphureus 93-53</name>
    <dbReference type="NCBI Taxonomy" id="1314785"/>
    <lineage>
        <taxon>Eukaryota</taxon>
        <taxon>Fungi</taxon>
        <taxon>Dikarya</taxon>
        <taxon>Basidiomycota</taxon>
        <taxon>Agaricomycotina</taxon>
        <taxon>Agaricomycetes</taxon>
        <taxon>Polyporales</taxon>
        <taxon>Laetiporus</taxon>
    </lineage>
</organism>
<feature type="domain" description="PCI" evidence="4">
    <location>
        <begin position="1"/>
        <end position="159"/>
    </location>
</feature>
<dbReference type="STRING" id="1314785.A0A165FJN4"/>
<evidence type="ECO:0000256" key="3">
    <source>
        <dbReference type="SAM" id="MobiDB-lite"/>
    </source>
</evidence>
<dbReference type="GO" id="GO:0008180">
    <property type="term" value="C:COP9 signalosome"/>
    <property type="evidence" value="ECO:0007669"/>
    <property type="project" value="UniProtKB-KW"/>
</dbReference>
<evidence type="ECO:0000256" key="1">
    <source>
        <dbReference type="ARBA" id="ARBA00008482"/>
    </source>
</evidence>
<keyword evidence="6" id="KW-1185">Reference proteome</keyword>
<evidence type="ECO:0000259" key="4">
    <source>
        <dbReference type="PROSITE" id="PS50250"/>
    </source>
</evidence>
<dbReference type="PROSITE" id="PS50250">
    <property type="entry name" value="PCI"/>
    <property type="match status" value="1"/>
</dbReference>